<protein>
    <recommendedName>
        <fullName evidence="5">HTH lysR-type domain-containing protein</fullName>
    </recommendedName>
</protein>
<evidence type="ECO:0000256" key="1">
    <source>
        <dbReference type="ARBA" id="ARBA00009437"/>
    </source>
</evidence>
<dbReference type="Pfam" id="PF00126">
    <property type="entry name" value="HTH_1"/>
    <property type="match status" value="1"/>
</dbReference>
<dbReference type="RefSeq" id="WP_006308221.1">
    <property type="nucleotide sequence ID" value="NZ_JH601133.1"/>
</dbReference>
<dbReference type="PRINTS" id="PR00039">
    <property type="entry name" value="HTHLYSR"/>
</dbReference>
<dbReference type="PATRIC" id="fig|883113.3.peg.308"/>
<dbReference type="InterPro" id="IPR036390">
    <property type="entry name" value="WH_DNA-bd_sf"/>
</dbReference>
<sequence length="197" mass="22849">MQYLLKVAEAGSFTQAARELFMTQPSLSKAIKELEKELNLSLLIRKKTGAILTVEGEEFLSYARQVIEPFELLKGRYQGEAPKRIFSVASQHYAFAVDAFVRLLKQENFDHYQATFKELRTFEVIEEVENLKCEVGVLYRSKYNGQVLNAQLKERQLTFVPLRVAKPHVFVFRNHPLVNQDQVTFEDLAPFPRLSYE</sequence>
<dbReference type="Gene3D" id="1.10.10.10">
    <property type="entry name" value="Winged helix-like DNA-binding domain superfamily/Winged helix DNA-binding domain"/>
    <property type="match status" value="1"/>
</dbReference>
<dbReference type="STRING" id="883113.HMPREF9708_00303"/>
<keyword evidence="4" id="KW-0804">Transcription</keyword>
<dbReference type="PANTHER" id="PTHR30346">
    <property type="entry name" value="TRANSCRIPTIONAL DUAL REGULATOR HCAR-RELATED"/>
    <property type="match status" value="1"/>
</dbReference>
<comment type="similarity">
    <text evidence="1">Belongs to the LysR transcriptional regulatory family.</text>
</comment>
<accession>H3NHG4</accession>
<dbReference type="GO" id="GO:0003700">
    <property type="term" value="F:DNA-binding transcription factor activity"/>
    <property type="evidence" value="ECO:0007669"/>
    <property type="project" value="InterPro"/>
</dbReference>
<dbReference type="AlphaFoldDB" id="H3NHG4"/>
<dbReference type="GO" id="GO:0032993">
    <property type="term" value="C:protein-DNA complex"/>
    <property type="evidence" value="ECO:0007669"/>
    <property type="project" value="TreeGrafter"/>
</dbReference>
<dbReference type="eggNOG" id="COG0583">
    <property type="taxonomic scope" value="Bacteria"/>
</dbReference>
<gene>
    <name evidence="6" type="ORF">HMPREF9708_00303</name>
</gene>
<dbReference type="PROSITE" id="PS50931">
    <property type="entry name" value="HTH_LYSR"/>
    <property type="match status" value="1"/>
</dbReference>
<dbReference type="InterPro" id="IPR036388">
    <property type="entry name" value="WH-like_DNA-bd_sf"/>
</dbReference>
<evidence type="ECO:0000313" key="7">
    <source>
        <dbReference type="Proteomes" id="UP000006190"/>
    </source>
</evidence>
<keyword evidence="7" id="KW-1185">Reference proteome</keyword>
<evidence type="ECO:0000256" key="3">
    <source>
        <dbReference type="ARBA" id="ARBA00023125"/>
    </source>
</evidence>
<proteinExistence type="inferred from homology"/>
<keyword evidence="3" id="KW-0238">DNA-binding</keyword>
<dbReference type="SUPFAM" id="SSF53850">
    <property type="entry name" value="Periplasmic binding protein-like II"/>
    <property type="match status" value="1"/>
</dbReference>
<dbReference type="Proteomes" id="UP000006190">
    <property type="component" value="Unassembled WGS sequence"/>
</dbReference>
<feature type="domain" description="HTH lysR-type" evidence="5">
    <location>
        <begin position="1"/>
        <end position="53"/>
    </location>
</feature>
<dbReference type="GO" id="GO:0003677">
    <property type="term" value="F:DNA binding"/>
    <property type="evidence" value="ECO:0007669"/>
    <property type="project" value="UniProtKB-KW"/>
</dbReference>
<comment type="caution">
    <text evidence="6">The sequence shown here is derived from an EMBL/GenBank/DDBJ whole genome shotgun (WGS) entry which is preliminary data.</text>
</comment>
<keyword evidence="2" id="KW-0805">Transcription regulation</keyword>
<evidence type="ECO:0000259" key="5">
    <source>
        <dbReference type="PROSITE" id="PS50931"/>
    </source>
</evidence>
<evidence type="ECO:0000313" key="6">
    <source>
        <dbReference type="EMBL" id="EHR38219.1"/>
    </source>
</evidence>
<name>H3NHG4_9LACT</name>
<dbReference type="InterPro" id="IPR000847">
    <property type="entry name" value="LysR_HTH_N"/>
</dbReference>
<dbReference type="FunFam" id="1.10.10.10:FF:000001">
    <property type="entry name" value="LysR family transcriptional regulator"/>
    <property type="match status" value="1"/>
</dbReference>
<reference evidence="6 7" key="1">
    <citation type="submission" date="2012-01" db="EMBL/GenBank/DDBJ databases">
        <title>The Genome Sequence of Facklamia languida CCUG 37842.</title>
        <authorList>
            <consortium name="The Broad Institute Genome Sequencing Platform"/>
            <person name="Earl A."/>
            <person name="Ward D."/>
            <person name="Feldgarden M."/>
            <person name="Gevers D."/>
            <person name="Huys G."/>
            <person name="Young S.K."/>
            <person name="Zeng Q."/>
            <person name="Gargeya S."/>
            <person name="Fitzgerald M."/>
            <person name="Haas B."/>
            <person name="Abouelleil A."/>
            <person name="Alvarado L."/>
            <person name="Arachchi H.M."/>
            <person name="Berlin A."/>
            <person name="Chapman S.B."/>
            <person name="Gearin G."/>
            <person name="Goldberg J."/>
            <person name="Griggs A."/>
            <person name="Gujja S."/>
            <person name="Hansen M."/>
            <person name="Heiman D."/>
            <person name="Howarth C."/>
            <person name="Larimer J."/>
            <person name="Lui A."/>
            <person name="MacDonald P.J.P."/>
            <person name="McCowen C."/>
            <person name="Montmayeur A."/>
            <person name="Murphy C."/>
            <person name="Neiman D."/>
            <person name="Pearson M."/>
            <person name="Priest M."/>
            <person name="Roberts A."/>
            <person name="Saif S."/>
            <person name="Shea T."/>
            <person name="Sisk P."/>
            <person name="Stolte C."/>
            <person name="Sykes S."/>
            <person name="Wortman J."/>
            <person name="Nusbaum C."/>
            <person name="Birren B."/>
        </authorList>
    </citation>
    <scope>NUCLEOTIDE SEQUENCE [LARGE SCALE GENOMIC DNA]</scope>
    <source>
        <strain evidence="6 7">CCUG 37842</strain>
    </source>
</reference>
<dbReference type="SUPFAM" id="SSF46785">
    <property type="entry name" value="Winged helix' DNA-binding domain"/>
    <property type="match status" value="1"/>
</dbReference>
<evidence type="ECO:0000256" key="2">
    <source>
        <dbReference type="ARBA" id="ARBA00023015"/>
    </source>
</evidence>
<dbReference type="EMBL" id="AGEG01000002">
    <property type="protein sequence ID" value="EHR38219.1"/>
    <property type="molecule type" value="Genomic_DNA"/>
</dbReference>
<organism evidence="6 7">
    <name type="scientific">Facklamia languida CCUG 37842</name>
    <dbReference type="NCBI Taxonomy" id="883113"/>
    <lineage>
        <taxon>Bacteria</taxon>
        <taxon>Bacillati</taxon>
        <taxon>Bacillota</taxon>
        <taxon>Bacilli</taxon>
        <taxon>Lactobacillales</taxon>
        <taxon>Aerococcaceae</taxon>
        <taxon>Facklamia</taxon>
    </lineage>
</organism>
<dbReference type="PANTHER" id="PTHR30346:SF0">
    <property type="entry name" value="HCA OPERON TRANSCRIPTIONAL ACTIVATOR HCAR"/>
    <property type="match status" value="1"/>
</dbReference>
<evidence type="ECO:0000256" key="4">
    <source>
        <dbReference type="ARBA" id="ARBA00023163"/>
    </source>
</evidence>
<dbReference type="HOGENOM" id="CLU_039613_32_2_9"/>